<feature type="transmembrane region" description="Helical" evidence="2">
    <location>
        <begin position="142"/>
        <end position="166"/>
    </location>
</feature>
<reference evidence="3 4" key="1">
    <citation type="journal article" date="2018" name="Proc. R. Soc. B">
        <title>A non-coding region near Follistatin controls head colour polymorphism in the Gouldian finch.</title>
        <authorList>
            <person name="Toomey M.B."/>
            <person name="Marques C.I."/>
            <person name="Andrade P."/>
            <person name="Araujo P.M."/>
            <person name="Sabatino S."/>
            <person name="Gazda M.A."/>
            <person name="Afonso S."/>
            <person name="Lopes R.J."/>
            <person name="Corbo J.C."/>
            <person name="Carneiro M."/>
        </authorList>
    </citation>
    <scope>NUCLEOTIDE SEQUENCE [LARGE SCALE GENOMIC DNA]</scope>
    <source>
        <strain evidence="3">Red01</strain>
        <tissue evidence="3">Muscle</tissue>
    </source>
</reference>
<evidence type="ECO:0000313" key="4">
    <source>
        <dbReference type="Proteomes" id="UP000276834"/>
    </source>
</evidence>
<proteinExistence type="predicted"/>
<keyword evidence="2" id="KW-0472">Membrane</keyword>
<keyword evidence="4" id="KW-1185">Reference proteome</keyword>
<comment type="caution">
    <text evidence="3">The sequence shown here is derived from an EMBL/GenBank/DDBJ whole genome shotgun (WGS) entry which is preliminary data.</text>
</comment>
<accession>A0A3L8SB50</accession>
<dbReference type="STRING" id="44316.ENSEGOP00005008381"/>
<evidence type="ECO:0000313" key="3">
    <source>
        <dbReference type="EMBL" id="RLV99555.1"/>
    </source>
</evidence>
<gene>
    <name evidence="3" type="ORF">DV515_00009701</name>
</gene>
<dbReference type="AlphaFoldDB" id="A0A3L8SB50"/>
<keyword evidence="2" id="KW-1133">Transmembrane helix</keyword>
<protein>
    <submittedName>
        <fullName evidence="3">Uncharacterized protein</fullName>
    </submittedName>
</protein>
<sequence length="202" mass="21405">MWRWPMWPETDGVPFAGFRALQASWKTILAMQEHNCHCSGLQLSKVIEQLPNIESTASIFAGGISDGIICSAPGIRKGKDLLKVPYELFGACAVRAAHVQPAGSHQHGFEQRSSPKLGEPGDGGRGGCEPKARPRPASLRHAIATVAITGVVCGVVCLMMLAAAGYGCAYAAITAKYHRERLAAVGQHGTPEEKEPFEGSGA</sequence>
<name>A0A3L8SB50_CHLGU</name>
<feature type="region of interest" description="Disordered" evidence="1">
    <location>
        <begin position="103"/>
        <end position="134"/>
    </location>
</feature>
<dbReference type="EMBL" id="QUSF01000032">
    <property type="protein sequence ID" value="RLV99555.1"/>
    <property type="molecule type" value="Genomic_DNA"/>
</dbReference>
<organism evidence="3 4">
    <name type="scientific">Chloebia gouldiae</name>
    <name type="common">Gouldian finch</name>
    <name type="synonym">Erythrura gouldiae</name>
    <dbReference type="NCBI Taxonomy" id="44316"/>
    <lineage>
        <taxon>Eukaryota</taxon>
        <taxon>Metazoa</taxon>
        <taxon>Chordata</taxon>
        <taxon>Craniata</taxon>
        <taxon>Vertebrata</taxon>
        <taxon>Euteleostomi</taxon>
        <taxon>Archelosauria</taxon>
        <taxon>Archosauria</taxon>
        <taxon>Dinosauria</taxon>
        <taxon>Saurischia</taxon>
        <taxon>Theropoda</taxon>
        <taxon>Coelurosauria</taxon>
        <taxon>Aves</taxon>
        <taxon>Neognathae</taxon>
        <taxon>Neoaves</taxon>
        <taxon>Telluraves</taxon>
        <taxon>Australaves</taxon>
        <taxon>Passeriformes</taxon>
        <taxon>Passeroidea</taxon>
        <taxon>Passeridae</taxon>
        <taxon>Chloebia</taxon>
    </lineage>
</organism>
<evidence type="ECO:0000256" key="2">
    <source>
        <dbReference type="SAM" id="Phobius"/>
    </source>
</evidence>
<dbReference type="Proteomes" id="UP000276834">
    <property type="component" value="Unassembled WGS sequence"/>
</dbReference>
<dbReference type="OrthoDB" id="1394818at2759"/>
<keyword evidence="2" id="KW-0812">Transmembrane</keyword>
<evidence type="ECO:0000256" key="1">
    <source>
        <dbReference type="SAM" id="MobiDB-lite"/>
    </source>
</evidence>